<feature type="region of interest" description="Disordered" evidence="1">
    <location>
        <begin position="1"/>
        <end position="103"/>
    </location>
</feature>
<name>K0TA18_THAOC</name>
<dbReference type="AlphaFoldDB" id="K0TA18"/>
<evidence type="ECO:0000313" key="3">
    <source>
        <dbReference type="Proteomes" id="UP000266841"/>
    </source>
</evidence>
<sequence>MEQLPPRARQADTPSPSRPARRRSSLAAVTVQCAKDLSRQDRTSRDGAHPEAEGVRRPLRRRQKQRKAGQAGRIADDTPQDASTGELQSRDGGEALVAAAVGE</sequence>
<reference evidence="2 3" key="1">
    <citation type="journal article" date="2012" name="Genome Biol.">
        <title>Genome and low-iron response of an oceanic diatom adapted to chronic iron limitation.</title>
        <authorList>
            <person name="Lommer M."/>
            <person name="Specht M."/>
            <person name="Roy A.S."/>
            <person name="Kraemer L."/>
            <person name="Andreson R."/>
            <person name="Gutowska M.A."/>
            <person name="Wolf J."/>
            <person name="Bergner S.V."/>
            <person name="Schilhabel M.B."/>
            <person name="Klostermeier U.C."/>
            <person name="Beiko R.G."/>
            <person name="Rosenstiel P."/>
            <person name="Hippler M."/>
            <person name="Laroche J."/>
        </authorList>
    </citation>
    <scope>NUCLEOTIDE SEQUENCE [LARGE SCALE GENOMIC DNA]</scope>
    <source>
        <strain evidence="2 3">CCMP1005</strain>
    </source>
</reference>
<proteinExistence type="predicted"/>
<dbReference type="EMBL" id="AGNL01013209">
    <property type="protein sequence ID" value="EJK67382.1"/>
    <property type="molecule type" value="Genomic_DNA"/>
</dbReference>
<evidence type="ECO:0000256" key="1">
    <source>
        <dbReference type="SAM" id="MobiDB-lite"/>
    </source>
</evidence>
<organism evidence="2 3">
    <name type="scientific">Thalassiosira oceanica</name>
    <name type="common">Marine diatom</name>
    <dbReference type="NCBI Taxonomy" id="159749"/>
    <lineage>
        <taxon>Eukaryota</taxon>
        <taxon>Sar</taxon>
        <taxon>Stramenopiles</taxon>
        <taxon>Ochrophyta</taxon>
        <taxon>Bacillariophyta</taxon>
        <taxon>Coscinodiscophyceae</taxon>
        <taxon>Thalassiosirophycidae</taxon>
        <taxon>Thalassiosirales</taxon>
        <taxon>Thalassiosiraceae</taxon>
        <taxon>Thalassiosira</taxon>
    </lineage>
</organism>
<gene>
    <name evidence="2" type="ORF">THAOC_11595</name>
</gene>
<feature type="compositionally biased region" description="Low complexity" evidence="1">
    <location>
        <begin position="94"/>
        <end position="103"/>
    </location>
</feature>
<protein>
    <submittedName>
        <fullName evidence="2">Uncharacterized protein</fullName>
    </submittedName>
</protein>
<feature type="compositionally biased region" description="Basic and acidic residues" evidence="1">
    <location>
        <begin position="36"/>
        <end position="56"/>
    </location>
</feature>
<feature type="compositionally biased region" description="Basic residues" evidence="1">
    <location>
        <begin position="57"/>
        <end position="67"/>
    </location>
</feature>
<keyword evidence="3" id="KW-1185">Reference proteome</keyword>
<dbReference type="Proteomes" id="UP000266841">
    <property type="component" value="Unassembled WGS sequence"/>
</dbReference>
<accession>K0TA18</accession>
<evidence type="ECO:0000313" key="2">
    <source>
        <dbReference type="EMBL" id="EJK67382.1"/>
    </source>
</evidence>
<comment type="caution">
    <text evidence="2">The sequence shown here is derived from an EMBL/GenBank/DDBJ whole genome shotgun (WGS) entry which is preliminary data.</text>
</comment>